<keyword evidence="4" id="KW-0547">Nucleotide-binding</keyword>
<dbReference type="SUPFAM" id="SSF53244">
    <property type="entry name" value="MurD-like peptide ligases, peptide-binding domain"/>
    <property type="match status" value="1"/>
</dbReference>
<evidence type="ECO:0000313" key="9">
    <source>
        <dbReference type="Proteomes" id="UP001189624"/>
    </source>
</evidence>
<protein>
    <recommendedName>
        <fullName evidence="7">Mur ligase C-terminal domain-containing protein</fullName>
    </recommendedName>
</protein>
<accession>A0AA86VSJ1</accession>
<evidence type="ECO:0000256" key="4">
    <source>
        <dbReference type="ARBA" id="ARBA00022741"/>
    </source>
</evidence>
<keyword evidence="6" id="KW-0460">Magnesium</keyword>
<dbReference type="GO" id="GO:0046872">
    <property type="term" value="F:metal ion binding"/>
    <property type="evidence" value="ECO:0007669"/>
    <property type="project" value="UniProtKB-KW"/>
</dbReference>
<dbReference type="PANTHER" id="PTHR11136">
    <property type="entry name" value="FOLYLPOLYGLUTAMATE SYNTHASE-RELATED"/>
    <property type="match status" value="1"/>
</dbReference>
<dbReference type="GO" id="GO:0005737">
    <property type="term" value="C:cytoplasm"/>
    <property type="evidence" value="ECO:0007669"/>
    <property type="project" value="TreeGrafter"/>
</dbReference>
<evidence type="ECO:0000256" key="6">
    <source>
        <dbReference type="ARBA" id="ARBA00022842"/>
    </source>
</evidence>
<proteinExistence type="inferred from homology"/>
<dbReference type="Proteomes" id="UP001189624">
    <property type="component" value="Chromosome 8"/>
</dbReference>
<keyword evidence="3" id="KW-0479">Metal-binding</keyword>
<dbReference type="SUPFAM" id="SSF53623">
    <property type="entry name" value="MurD-like peptide ligases, catalytic domain"/>
    <property type="match status" value="1"/>
</dbReference>
<keyword evidence="5" id="KW-0067">ATP-binding</keyword>
<organism evidence="8 9">
    <name type="scientific">Sphenostylis stenocarpa</name>
    <dbReference type="NCBI Taxonomy" id="92480"/>
    <lineage>
        <taxon>Eukaryota</taxon>
        <taxon>Viridiplantae</taxon>
        <taxon>Streptophyta</taxon>
        <taxon>Embryophyta</taxon>
        <taxon>Tracheophyta</taxon>
        <taxon>Spermatophyta</taxon>
        <taxon>Magnoliopsida</taxon>
        <taxon>eudicotyledons</taxon>
        <taxon>Gunneridae</taxon>
        <taxon>Pentapetalae</taxon>
        <taxon>rosids</taxon>
        <taxon>fabids</taxon>
        <taxon>Fabales</taxon>
        <taxon>Fabaceae</taxon>
        <taxon>Papilionoideae</taxon>
        <taxon>50 kb inversion clade</taxon>
        <taxon>NPAAA clade</taxon>
        <taxon>indigoferoid/millettioid clade</taxon>
        <taxon>Phaseoleae</taxon>
        <taxon>Sphenostylis</taxon>
    </lineage>
</organism>
<dbReference type="Gene3D" id="3.40.1190.10">
    <property type="entry name" value="Mur-like, catalytic domain"/>
    <property type="match status" value="1"/>
</dbReference>
<dbReference type="EMBL" id="OY731405">
    <property type="protein sequence ID" value="CAJ1972353.1"/>
    <property type="molecule type" value="Genomic_DNA"/>
</dbReference>
<dbReference type="Pfam" id="PF02875">
    <property type="entry name" value="Mur_ligase_C"/>
    <property type="match status" value="1"/>
</dbReference>
<reference evidence="8" key="1">
    <citation type="submission" date="2023-10" db="EMBL/GenBank/DDBJ databases">
        <authorList>
            <person name="Domelevo Entfellner J.-B."/>
        </authorList>
    </citation>
    <scope>NUCLEOTIDE SEQUENCE</scope>
</reference>
<sequence>MILELSFIPPEFLVLGGPFLPHIERIIRDKAATMESPVVLACDTGNWCTAKSFSTLNGKPCQICDIVIQVVKDLKMSCKLHDVKLKMLGDHQLQNAATATCVALCLRNSGWSISDESIRSGLEHTHLLGRSQFLTSEEADVLGLKGATVLVDGAHTKESAKALMNTIKMAFPKTRLVFVVAMASDKDHVGFAREILSGVHVEIVLLTEAAIAGGVTRTTPASLLRDSWIKASDELDIGIVHDGMAEYSELLKKHQMGSESNLGDGKIILATESCLNSCLRAANKILTRGEEKGIIVFTGSLHMAALVVASLAG</sequence>
<evidence type="ECO:0000256" key="5">
    <source>
        <dbReference type="ARBA" id="ARBA00022840"/>
    </source>
</evidence>
<evidence type="ECO:0000256" key="1">
    <source>
        <dbReference type="ARBA" id="ARBA00008276"/>
    </source>
</evidence>
<dbReference type="GO" id="GO:0008841">
    <property type="term" value="F:dihydrofolate synthase activity"/>
    <property type="evidence" value="ECO:0007669"/>
    <property type="project" value="TreeGrafter"/>
</dbReference>
<keyword evidence="9" id="KW-1185">Reference proteome</keyword>
<dbReference type="Gramene" id="rna-AYBTSS11_LOCUS24402">
    <property type="protein sequence ID" value="CAJ1972353.1"/>
    <property type="gene ID" value="gene-AYBTSS11_LOCUS24402"/>
</dbReference>
<comment type="similarity">
    <text evidence="1">Belongs to the folylpolyglutamate synthase family.</text>
</comment>
<gene>
    <name evidence="8" type="ORF">AYBTSS11_LOCUS24402</name>
</gene>
<dbReference type="PANTHER" id="PTHR11136:SF0">
    <property type="entry name" value="DIHYDROFOLATE SYNTHETASE-RELATED"/>
    <property type="match status" value="1"/>
</dbReference>
<keyword evidence="2" id="KW-0436">Ligase</keyword>
<dbReference type="Gene3D" id="3.90.190.20">
    <property type="entry name" value="Mur ligase, C-terminal domain"/>
    <property type="match status" value="1"/>
</dbReference>
<dbReference type="InterPro" id="IPR001645">
    <property type="entry name" value="Folylpolyglutamate_synth"/>
</dbReference>
<evidence type="ECO:0000256" key="3">
    <source>
        <dbReference type="ARBA" id="ARBA00022723"/>
    </source>
</evidence>
<evidence type="ECO:0000256" key="2">
    <source>
        <dbReference type="ARBA" id="ARBA00022598"/>
    </source>
</evidence>
<dbReference type="GO" id="GO:0005524">
    <property type="term" value="F:ATP binding"/>
    <property type="evidence" value="ECO:0007669"/>
    <property type="project" value="UniProtKB-KW"/>
</dbReference>
<dbReference type="InterPro" id="IPR036565">
    <property type="entry name" value="Mur-like_cat_sf"/>
</dbReference>
<feature type="domain" description="Mur ligase C-terminal" evidence="7">
    <location>
        <begin position="145"/>
        <end position="205"/>
    </location>
</feature>
<evidence type="ECO:0000313" key="8">
    <source>
        <dbReference type="EMBL" id="CAJ1972353.1"/>
    </source>
</evidence>
<dbReference type="InterPro" id="IPR004101">
    <property type="entry name" value="Mur_ligase_C"/>
</dbReference>
<dbReference type="InterPro" id="IPR036615">
    <property type="entry name" value="Mur_ligase_C_dom_sf"/>
</dbReference>
<evidence type="ECO:0000259" key="7">
    <source>
        <dbReference type="Pfam" id="PF02875"/>
    </source>
</evidence>
<name>A0AA86VSJ1_9FABA</name>
<dbReference type="AlphaFoldDB" id="A0AA86VSJ1"/>
<dbReference type="GO" id="GO:0004326">
    <property type="term" value="F:tetrahydrofolylpolyglutamate synthase activity"/>
    <property type="evidence" value="ECO:0007669"/>
    <property type="project" value="InterPro"/>
</dbReference>